<organism evidence="10 11">
    <name type="scientific">Pinctada imbricata</name>
    <name type="common">Atlantic pearl-oyster</name>
    <name type="synonym">Pinctada martensii</name>
    <dbReference type="NCBI Taxonomy" id="66713"/>
    <lineage>
        <taxon>Eukaryota</taxon>
        <taxon>Metazoa</taxon>
        <taxon>Spiralia</taxon>
        <taxon>Lophotrochozoa</taxon>
        <taxon>Mollusca</taxon>
        <taxon>Bivalvia</taxon>
        <taxon>Autobranchia</taxon>
        <taxon>Pteriomorphia</taxon>
        <taxon>Pterioida</taxon>
        <taxon>Pterioidea</taxon>
        <taxon>Pteriidae</taxon>
        <taxon>Pinctada</taxon>
    </lineage>
</organism>
<feature type="region of interest" description="Disordered" evidence="8">
    <location>
        <begin position="271"/>
        <end position="389"/>
    </location>
</feature>
<evidence type="ECO:0000313" key="10">
    <source>
        <dbReference type="EMBL" id="KAK3090985.1"/>
    </source>
</evidence>
<dbReference type="AlphaFoldDB" id="A0AA89BPX4"/>
<name>A0AA89BPX4_PINIB</name>
<dbReference type="InterPro" id="IPR013083">
    <property type="entry name" value="Znf_RING/FYVE/PHD"/>
</dbReference>
<evidence type="ECO:0000256" key="7">
    <source>
        <dbReference type="PROSITE-ProRule" id="PRU00175"/>
    </source>
</evidence>
<evidence type="ECO:0000256" key="8">
    <source>
        <dbReference type="SAM" id="MobiDB-lite"/>
    </source>
</evidence>
<feature type="domain" description="RING-type" evidence="9">
    <location>
        <begin position="8"/>
        <end position="48"/>
    </location>
</feature>
<feature type="compositionally biased region" description="Basic residues" evidence="8">
    <location>
        <begin position="599"/>
        <end position="609"/>
    </location>
</feature>
<keyword evidence="4 7" id="KW-0479">Metal-binding</keyword>
<dbReference type="EMBL" id="VSWD01000010">
    <property type="protein sequence ID" value="KAK3090985.1"/>
    <property type="molecule type" value="Genomic_DNA"/>
</dbReference>
<dbReference type="SUPFAM" id="SSF57850">
    <property type="entry name" value="RING/U-box"/>
    <property type="match status" value="1"/>
</dbReference>
<evidence type="ECO:0000313" key="11">
    <source>
        <dbReference type="Proteomes" id="UP001186944"/>
    </source>
</evidence>
<evidence type="ECO:0000256" key="3">
    <source>
        <dbReference type="ARBA" id="ARBA00012483"/>
    </source>
</evidence>
<keyword evidence="4 7" id="KW-0863">Zinc-finger</keyword>
<feature type="compositionally biased region" description="Basic and acidic residues" evidence="8">
    <location>
        <begin position="583"/>
        <end position="598"/>
    </location>
</feature>
<proteinExistence type="inferred from homology"/>
<keyword evidence="5" id="KW-0862">Zinc</keyword>
<dbReference type="InterPro" id="IPR041888">
    <property type="entry name" value="RING-HC_ZNF598/HEL2"/>
</dbReference>
<dbReference type="Gene3D" id="3.30.40.10">
    <property type="entry name" value="Zinc/RING finger domain, C3HC4 (zinc finger)"/>
    <property type="match status" value="1"/>
</dbReference>
<feature type="region of interest" description="Disordered" evidence="8">
    <location>
        <begin position="514"/>
        <end position="621"/>
    </location>
</feature>
<comment type="similarity">
    <text evidence="6">Belongs to the ZNF598/HEL2 family.</text>
</comment>
<evidence type="ECO:0000256" key="5">
    <source>
        <dbReference type="ARBA" id="ARBA00022833"/>
    </source>
</evidence>
<dbReference type="InterPro" id="IPR001841">
    <property type="entry name" value="Znf_RING"/>
</dbReference>
<comment type="catalytic activity">
    <reaction evidence="1">
        <text>S-ubiquitinyl-[E2 ubiquitin-conjugating enzyme]-L-cysteine + [acceptor protein]-L-lysine = [E2 ubiquitin-conjugating enzyme]-L-cysteine + N(6)-ubiquitinyl-[acceptor protein]-L-lysine.</text>
        <dbReference type="EC" id="2.3.2.27"/>
    </reaction>
</comment>
<gene>
    <name evidence="10" type="ORF">FSP39_016257</name>
</gene>
<comment type="pathway">
    <text evidence="2">Protein modification; protein ubiquitination.</text>
</comment>
<protein>
    <recommendedName>
        <fullName evidence="3">RING-type E3 ubiquitin transferase</fullName>
        <ecNumber evidence="3">2.3.2.27</ecNumber>
    </recommendedName>
</protein>
<dbReference type="InterPro" id="IPR013087">
    <property type="entry name" value="Znf_C2H2_type"/>
</dbReference>
<dbReference type="PANTHER" id="PTHR22938:SF0">
    <property type="entry name" value="E3 UBIQUITIN-PROTEIN LIGASE ZNF598"/>
    <property type="match status" value="1"/>
</dbReference>
<comment type="caution">
    <text evidence="10">The sequence shown here is derived from an EMBL/GenBank/DDBJ whole genome shotgun (WGS) entry which is preliminary data.</text>
</comment>
<dbReference type="EC" id="2.3.2.27" evidence="3"/>
<dbReference type="InterPro" id="IPR044288">
    <property type="entry name" value="ZNF598/HEL2"/>
</dbReference>
<dbReference type="GO" id="GO:0016567">
    <property type="term" value="P:protein ubiquitination"/>
    <property type="evidence" value="ECO:0007669"/>
    <property type="project" value="TreeGrafter"/>
</dbReference>
<dbReference type="PROSITE" id="PS00028">
    <property type="entry name" value="ZINC_FINGER_C2H2_1"/>
    <property type="match status" value="1"/>
</dbReference>
<dbReference type="GO" id="GO:0072344">
    <property type="term" value="P:rescue of stalled ribosome"/>
    <property type="evidence" value="ECO:0007669"/>
    <property type="project" value="InterPro"/>
</dbReference>
<dbReference type="GO" id="GO:0008270">
    <property type="term" value="F:zinc ion binding"/>
    <property type="evidence" value="ECO:0007669"/>
    <property type="project" value="UniProtKB-KW"/>
</dbReference>
<dbReference type="GO" id="GO:0043022">
    <property type="term" value="F:ribosome binding"/>
    <property type="evidence" value="ECO:0007669"/>
    <property type="project" value="TreeGrafter"/>
</dbReference>
<evidence type="ECO:0000256" key="4">
    <source>
        <dbReference type="ARBA" id="ARBA00022771"/>
    </source>
</evidence>
<dbReference type="SMART" id="SM00355">
    <property type="entry name" value="ZnF_C2H2"/>
    <property type="match status" value="4"/>
</dbReference>
<dbReference type="PROSITE" id="PS50089">
    <property type="entry name" value="ZF_RING_2"/>
    <property type="match status" value="1"/>
</dbReference>
<sequence>MDTHYDSCPVCHEAVMVYAIGNCDHPICYRCSTRMRILCEQSYCPICRTDLNQVYMIHEIKKFTEIPRTGYVPNRKYKIFFEDNTIKEKFEKLLEHRCPKCKNKERTLKALQHHMSKQHTLFYCDLCLEHLRIFTSERKVYSRAELATHRRHGDKDDKSYKEHPLCQFCDERYFDNDDLFRHLRKDHYFCHFCDADGSQDYYNDYADLRDHFKVRHYLCEEGECAHAQFTNAFKSNIDYKAHMANEHARSMSKQQAKQARTIDVNINLAPRDRRRDRGVIGGDDYQEVHQRQTRPYSSRGPHPRQKDRFRGDDMERAIQASLSVMKEEDMKKTEKPKKERSSPLPVIEHTEQEFPTLGNVSVGAARPTGKESPIDSEHRDSDSEKSSESLAKLLAKNTSQSVQHGSMSLNDFPSLHDDTIKPVGADLLHKLIVTNAAPQQKIKTAKNEKVHVPKPQNPAQFYEKKMKSGPLEDDFPGLPSAKSASSNNLSWVNKIPTKQAPSIKVVVNNSSSTGHIKKVKSEHRSRKPFDSENDFPTLGSNGASVPSTGWLKQVNEPKPQKSKPKPIDWFDGHDSDEFSIDNIKGDKDNTQLIEDTHSKNKRKKKKKNKTNNEDSLKQKSFDQCRLNENSTLDNIAFSLLSDVPKHSFAEESENVIASDSAGKIDEISVTMETEPCLISTMQENTRTTYEPEDVKRKVVKQWKR</sequence>
<feature type="region of interest" description="Disordered" evidence="8">
    <location>
        <begin position="467"/>
        <end position="486"/>
    </location>
</feature>
<keyword evidence="11" id="KW-1185">Reference proteome</keyword>
<dbReference type="Proteomes" id="UP001186944">
    <property type="component" value="Unassembled WGS sequence"/>
</dbReference>
<reference evidence="10" key="1">
    <citation type="submission" date="2019-08" db="EMBL/GenBank/DDBJ databases">
        <title>The improved chromosome-level genome for the pearl oyster Pinctada fucata martensii using PacBio sequencing and Hi-C.</title>
        <authorList>
            <person name="Zheng Z."/>
        </authorList>
    </citation>
    <scope>NUCLEOTIDE SEQUENCE</scope>
    <source>
        <strain evidence="10">ZZ-2019</strain>
        <tissue evidence="10">Adductor muscle</tissue>
    </source>
</reference>
<feature type="compositionally biased region" description="Basic and acidic residues" evidence="8">
    <location>
        <begin position="304"/>
        <end position="316"/>
    </location>
</feature>
<dbReference type="Pfam" id="PF25447">
    <property type="entry name" value="RING_ZNF598"/>
    <property type="match status" value="1"/>
</dbReference>
<feature type="compositionally biased region" description="Basic and acidic residues" evidence="8">
    <location>
        <begin position="565"/>
        <end position="576"/>
    </location>
</feature>
<dbReference type="PANTHER" id="PTHR22938">
    <property type="entry name" value="ZINC FINGER PROTEIN 598"/>
    <property type="match status" value="1"/>
</dbReference>
<evidence type="ECO:0000256" key="1">
    <source>
        <dbReference type="ARBA" id="ARBA00000900"/>
    </source>
</evidence>
<feature type="compositionally biased region" description="Basic residues" evidence="8">
    <location>
        <begin position="515"/>
        <end position="526"/>
    </location>
</feature>
<feature type="compositionally biased region" description="Basic and acidic residues" evidence="8">
    <location>
        <begin position="610"/>
        <end position="621"/>
    </location>
</feature>
<dbReference type="CDD" id="cd16615">
    <property type="entry name" value="RING-HC_ZNF598"/>
    <property type="match status" value="1"/>
</dbReference>
<feature type="compositionally biased region" description="Polar residues" evidence="8">
    <location>
        <begin position="538"/>
        <end position="547"/>
    </location>
</feature>
<accession>A0AA89BPX4</accession>
<evidence type="ECO:0000259" key="9">
    <source>
        <dbReference type="PROSITE" id="PS50089"/>
    </source>
</evidence>
<evidence type="ECO:0000256" key="2">
    <source>
        <dbReference type="ARBA" id="ARBA00004906"/>
    </source>
</evidence>
<dbReference type="GO" id="GO:0061630">
    <property type="term" value="F:ubiquitin protein ligase activity"/>
    <property type="evidence" value="ECO:0007669"/>
    <property type="project" value="UniProtKB-EC"/>
</dbReference>
<feature type="compositionally biased region" description="Basic and acidic residues" evidence="8">
    <location>
        <begin position="368"/>
        <end position="387"/>
    </location>
</feature>
<evidence type="ECO:0000256" key="6">
    <source>
        <dbReference type="ARBA" id="ARBA00035113"/>
    </source>
</evidence>
<feature type="compositionally biased region" description="Basic and acidic residues" evidence="8">
    <location>
        <begin position="325"/>
        <end position="341"/>
    </location>
</feature>